<dbReference type="InParanoid" id="W5NI72"/>
<dbReference type="PANTHER" id="PTHR46048:SF10">
    <property type="entry name" value="HYDROXYCARBOXYLIC ACID RECEPTOR 1-4-RELATED"/>
    <property type="match status" value="1"/>
</dbReference>
<dbReference type="GO" id="GO:0004930">
    <property type="term" value="F:G protein-coupled receptor activity"/>
    <property type="evidence" value="ECO:0000318"/>
    <property type="project" value="GO_Central"/>
</dbReference>
<evidence type="ECO:0000256" key="1">
    <source>
        <dbReference type="ARBA" id="ARBA00004141"/>
    </source>
</evidence>
<dbReference type="AlphaFoldDB" id="W5NI72"/>
<dbReference type="GeneTree" id="ENSGT01140000282516"/>
<feature type="transmembrane region" description="Helical" evidence="9">
    <location>
        <begin position="135"/>
        <end position="155"/>
    </location>
</feature>
<protein>
    <submittedName>
        <fullName evidence="11">Oxoeicosanoid receptor 1</fullName>
    </submittedName>
</protein>
<dbReference type="OMA" id="ACKINLF"/>
<keyword evidence="3 9" id="KW-1133">Transmembrane helix</keyword>
<dbReference type="PANTHER" id="PTHR46048">
    <property type="entry name" value="HYDROXYCARBOXYLIC ACID RECEPTOR 2"/>
    <property type="match status" value="1"/>
</dbReference>
<dbReference type="SUPFAM" id="SSF81321">
    <property type="entry name" value="Family A G protein-coupled receptor-like"/>
    <property type="match status" value="1"/>
</dbReference>
<evidence type="ECO:0000256" key="4">
    <source>
        <dbReference type="ARBA" id="ARBA00023040"/>
    </source>
</evidence>
<reference evidence="11" key="2">
    <citation type="submission" date="2025-08" db="UniProtKB">
        <authorList>
            <consortium name="Ensembl"/>
        </authorList>
    </citation>
    <scope>IDENTIFICATION</scope>
</reference>
<feature type="transmembrane region" description="Helical" evidence="9">
    <location>
        <begin position="95"/>
        <end position="114"/>
    </location>
</feature>
<keyword evidence="7 8" id="KW-0807">Transducer</keyword>
<evidence type="ECO:0000259" key="10">
    <source>
        <dbReference type="PROSITE" id="PS50262"/>
    </source>
</evidence>
<evidence type="ECO:0000256" key="9">
    <source>
        <dbReference type="SAM" id="Phobius"/>
    </source>
</evidence>
<reference evidence="12" key="1">
    <citation type="submission" date="2011-12" db="EMBL/GenBank/DDBJ databases">
        <title>The Draft Genome of Lepisosteus oculatus.</title>
        <authorList>
            <consortium name="The Broad Institute Genome Assembly &amp; Analysis Group"/>
            <consortium name="Computational R&amp;D Group"/>
            <consortium name="and Sequencing Platform"/>
            <person name="Di Palma F."/>
            <person name="Alfoldi J."/>
            <person name="Johnson J."/>
            <person name="Berlin A."/>
            <person name="Gnerre S."/>
            <person name="Jaffe D."/>
            <person name="MacCallum I."/>
            <person name="Young S."/>
            <person name="Walker B.J."/>
            <person name="Lander E.S."/>
            <person name="Lindblad-Toh K."/>
        </authorList>
    </citation>
    <scope>NUCLEOTIDE SEQUENCE [LARGE SCALE GENOMIC DNA]</scope>
</reference>
<dbReference type="Proteomes" id="UP000018468">
    <property type="component" value="Linkage group LG16"/>
</dbReference>
<feature type="transmembrane region" description="Helical" evidence="9">
    <location>
        <begin position="55"/>
        <end position="75"/>
    </location>
</feature>
<proteinExistence type="inferred from homology"/>
<evidence type="ECO:0000313" key="12">
    <source>
        <dbReference type="Proteomes" id="UP000018468"/>
    </source>
</evidence>
<name>W5NI72_LEPOC</name>
<evidence type="ECO:0000256" key="5">
    <source>
        <dbReference type="ARBA" id="ARBA00023136"/>
    </source>
</evidence>
<evidence type="ECO:0000313" key="11">
    <source>
        <dbReference type="Ensembl" id="ENSLOCP00000020331.1"/>
    </source>
</evidence>
<dbReference type="InterPro" id="IPR017452">
    <property type="entry name" value="GPCR_Rhodpsn_7TM"/>
</dbReference>
<keyword evidence="2 8" id="KW-0812">Transmembrane</keyword>
<accession>W5NI72</accession>
<dbReference type="Pfam" id="PF00001">
    <property type="entry name" value="7tm_1"/>
    <property type="match status" value="1"/>
</dbReference>
<keyword evidence="12" id="KW-1185">Reference proteome</keyword>
<dbReference type="Ensembl" id="ENSLOCT00000020365.1">
    <property type="protein sequence ID" value="ENSLOCP00000020331.1"/>
    <property type="gene ID" value="ENSLOCG00000016459.1"/>
</dbReference>
<feature type="transmembrane region" description="Helical" evidence="9">
    <location>
        <begin position="185"/>
        <end position="211"/>
    </location>
</feature>
<dbReference type="Gene3D" id="1.20.1070.10">
    <property type="entry name" value="Rhodopsin 7-helix transmembrane proteins"/>
    <property type="match status" value="1"/>
</dbReference>
<evidence type="ECO:0000256" key="7">
    <source>
        <dbReference type="ARBA" id="ARBA00023224"/>
    </source>
</evidence>
<dbReference type="eggNOG" id="KOG3656">
    <property type="taxonomic scope" value="Eukaryota"/>
</dbReference>
<dbReference type="InterPro" id="IPR051893">
    <property type="entry name" value="HCARs"/>
</dbReference>
<feature type="transmembrane region" description="Helical" evidence="9">
    <location>
        <begin position="231"/>
        <end position="256"/>
    </location>
</feature>
<evidence type="ECO:0000256" key="3">
    <source>
        <dbReference type="ARBA" id="ARBA00022989"/>
    </source>
</evidence>
<keyword evidence="6 8" id="KW-0675">Receptor</keyword>
<dbReference type="HOGENOM" id="CLU_009579_8_2_1"/>
<evidence type="ECO:0000256" key="8">
    <source>
        <dbReference type="RuleBase" id="RU000688"/>
    </source>
</evidence>
<dbReference type="PROSITE" id="PS50262">
    <property type="entry name" value="G_PROTEIN_RECEP_F1_2"/>
    <property type="match status" value="1"/>
</dbReference>
<keyword evidence="4 8" id="KW-0297">G-protein coupled receptor</keyword>
<sequence length="335" mass="38560">MAGNNSLFYCAEPHKNVGKVLVPILSLEFICGLVGNMLALWVFCFRIRSWKTYTVYMLNLVIADLLLIAGLPLRIINYHEQENWTFSEPTCRINLFMLAMNRTASICFLTTVSIDRYFKVVHPRHRFHVTTLAGAVKVACLLWVLTILMSIHLTLAKLVDINPQQEKNFTLCRSYSSYRNPTPGMIWHGVLFFMEFLVAFSLIIFCTFSILWQLRRIKMDSQAKVKHIQKLVILIMIMFAICFMPSIVAAVVALLVKSLYRDDCDKFNIFGRVFHGSLAFTYMNSVLDPVLYCFSSPSFRDNVKLTLQSICIWKKGSEVSSKHLSFSDEQWCTPL</sequence>
<comment type="similarity">
    <text evidence="8">Belongs to the G-protein coupled receptor 1 family.</text>
</comment>
<dbReference type="EMBL" id="AHAT01001693">
    <property type="status" value="NOT_ANNOTATED_CDS"/>
    <property type="molecule type" value="Genomic_DNA"/>
</dbReference>
<organism evidence="11 12">
    <name type="scientific">Lepisosteus oculatus</name>
    <name type="common">Spotted gar</name>
    <dbReference type="NCBI Taxonomy" id="7918"/>
    <lineage>
        <taxon>Eukaryota</taxon>
        <taxon>Metazoa</taxon>
        <taxon>Chordata</taxon>
        <taxon>Craniata</taxon>
        <taxon>Vertebrata</taxon>
        <taxon>Euteleostomi</taxon>
        <taxon>Actinopterygii</taxon>
        <taxon>Neopterygii</taxon>
        <taxon>Holostei</taxon>
        <taxon>Semionotiformes</taxon>
        <taxon>Lepisosteidae</taxon>
        <taxon>Lepisosteus</taxon>
    </lineage>
</organism>
<dbReference type="GO" id="GO:0007186">
    <property type="term" value="P:G protein-coupled receptor signaling pathway"/>
    <property type="evidence" value="ECO:0000318"/>
    <property type="project" value="GO_Central"/>
</dbReference>
<feature type="domain" description="G-protein coupled receptors family 1 profile" evidence="10">
    <location>
        <begin position="35"/>
        <end position="292"/>
    </location>
</feature>
<evidence type="ECO:0000256" key="2">
    <source>
        <dbReference type="ARBA" id="ARBA00022692"/>
    </source>
</evidence>
<dbReference type="PROSITE" id="PS00237">
    <property type="entry name" value="G_PROTEIN_RECEP_F1_1"/>
    <property type="match status" value="1"/>
</dbReference>
<dbReference type="STRING" id="7918.ENSLOCP00000020331"/>
<keyword evidence="5 9" id="KW-0472">Membrane</keyword>
<comment type="subcellular location">
    <subcellularLocation>
        <location evidence="1">Membrane</location>
        <topology evidence="1">Multi-pass membrane protein</topology>
    </subcellularLocation>
</comment>
<feature type="transmembrane region" description="Helical" evidence="9">
    <location>
        <begin position="20"/>
        <end position="43"/>
    </location>
</feature>
<dbReference type="InterPro" id="IPR000276">
    <property type="entry name" value="GPCR_Rhodpsn"/>
</dbReference>
<dbReference type="GO" id="GO:0005886">
    <property type="term" value="C:plasma membrane"/>
    <property type="evidence" value="ECO:0000318"/>
    <property type="project" value="GO_Central"/>
</dbReference>
<dbReference type="Bgee" id="ENSLOCG00000016459">
    <property type="expression patterns" value="Expressed in mesonephros"/>
</dbReference>
<evidence type="ECO:0000256" key="6">
    <source>
        <dbReference type="ARBA" id="ARBA00023170"/>
    </source>
</evidence>
<reference evidence="11" key="3">
    <citation type="submission" date="2025-09" db="UniProtKB">
        <authorList>
            <consortium name="Ensembl"/>
        </authorList>
    </citation>
    <scope>IDENTIFICATION</scope>
</reference>
<dbReference type="PRINTS" id="PR00237">
    <property type="entry name" value="GPCRRHODOPSN"/>
</dbReference>